<dbReference type="Proteomes" id="UP000027647">
    <property type="component" value="Unassembled WGS sequence"/>
</dbReference>
<dbReference type="EMBL" id="JMIW01000005">
    <property type="protein sequence ID" value="KEO89421.1"/>
    <property type="molecule type" value="Genomic_DNA"/>
</dbReference>
<organism evidence="1 2">
    <name type="scientific">Erythrobacter longus</name>
    <dbReference type="NCBI Taxonomy" id="1044"/>
    <lineage>
        <taxon>Bacteria</taxon>
        <taxon>Pseudomonadati</taxon>
        <taxon>Pseudomonadota</taxon>
        <taxon>Alphaproteobacteria</taxon>
        <taxon>Sphingomonadales</taxon>
        <taxon>Erythrobacteraceae</taxon>
        <taxon>Erythrobacter/Porphyrobacter group</taxon>
        <taxon>Erythrobacter</taxon>
    </lineage>
</organism>
<name>A0A074M445_ERYLO</name>
<accession>A0A074M445</accession>
<gene>
    <name evidence="1" type="ORF">EH31_12300</name>
</gene>
<protein>
    <submittedName>
        <fullName evidence="1">Uncharacterized protein</fullName>
    </submittedName>
</protein>
<dbReference type="STRING" id="1044.EH31_12300"/>
<reference evidence="1 2" key="1">
    <citation type="submission" date="2014-04" db="EMBL/GenBank/DDBJ databases">
        <title>A comprehensive comparison of genomes of Erythrobacter spp. strains.</title>
        <authorList>
            <person name="Zheng Q."/>
        </authorList>
    </citation>
    <scope>NUCLEOTIDE SEQUENCE [LARGE SCALE GENOMIC DNA]</scope>
    <source>
        <strain evidence="1 2">DSM 6997</strain>
    </source>
</reference>
<proteinExistence type="predicted"/>
<dbReference type="AlphaFoldDB" id="A0A074M445"/>
<keyword evidence="2" id="KW-1185">Reference proteome</keyword>
<sequence>MSAHQIARAEIEAWRGKCIDLFARGERAIISALQTAQASGKEVKISPMAGPRFSEIQSLILKVDATQKQRDAASAAINLWQEVEPKRAFLAHGELTTLLEAQGGWHARFDLTRVKANTPIEEQWVLDRPETTKFNDRLKSGFVSLSCELGSLRKRL</sequence>
<evidence type="ECO:0000313" key="1">
    <source>
        <dbReference type="EMBL" id="KEO89421.1"/>
    </source>
</evidence>
<evidence type="ECO:0000313" key="2">
    <source>
        <dbReference type="Proteomes" id="UP000027647"/>
    </source>
</evidence>
<comment type="caution">
    <text evidence="1">The sequence shown here is derived from an EMBL/GenBank/DDBJ whole genome shotgun (WGS) entry which is preliminary data.</text>
</comment>